<sequence length="103" mass="11154">MMWLYLLALAIIGLVILALAGPWKGEPAPREESPEAGGDDVDLLLSRAADQGLSAEDLETVQFDSAVRGYRMDQVDKLLDALTEQLRHARSEADGKSQESISG</sequence>
<dbReference type="NCBIfam" id="TIGR03544">
    <property type="entry name" value="DivI1A_domain"/>
    <property type="match status" value="1"/>
</dbReference>
<evidence type="ECO:0000313" key="3">
    <source>
        <dbReference type="Proteomes" id="UP001260872"/>
    </source>
</evidence>
<feature type="coiled-coil region" evidence="1">
    <location>
        <begin position="72"/>
        <end position="99"/>
    </location>
</feature>
<comment type="caution">
    <text evidence="2">The sequence shown here is derived from an EMBL/GenBank/DDBJ whole genome shotgun (WGS) entry which is preliminary data.</text>
</comment>
<gene>
    <name evidence="2" type="ORF">RH857_06860</name>
</gene>
<dbReference type="EMBL" id="JAVKGT010000014">
    <property type="protein sequence ID" value="MDR5711854.1"/>
    <property type="molecule type" value="Genomic_DNA"/>
</dbReference>
<proteinExistence type="predicted"/>
<keyword evidence="3" id="KW-1185">Reference proteome</keyword>
<dbReference type="RefSeq" id="WP_310537231.1">
    <property type="nucleotide sequence ID" value="NZ_BAAAOC010000001.1"/>
</dbReference>
<protein>
    <submittedName>
        <fullName evidence="2">DivIVA domain-containing protein</fullName>
    </submittedName>
</protein>
<accession>A0ABU1FT79</accession>
<reference evidence="3" key="1">
    <citation type="submission" date="2023-07" db="EMBL/GenBank/DDBJ databases">
        <title>Description of three actinobacteria isolated from air of manufacturing shop in a pharmaceutical factory.</title>
        <authorList>
            <person name="Zhang D.-F."/>
        </authorList>
    </citation>
    <scope>NUCLEOTIDE SEQUENCE [LARGE SCALE GENOMIC DNA]</scope>
    <source>
        <strain evidence="3">CCTCC AB 207010</strain>
    </source>
</reference>
<evidence type="ECO:0000256" key="1">
    <source>
        <dbReference type="SAM" id="Coils"/>
    </source>
</evidence>
<dbReference type="Gene3D" id="6.10.250.660">
    <property type="match status" value="1"/>
</dbReference>
<organism evidence="2 3">
    <name type="scientific">Nesterenkonia flava</name>
    <dbReference type="NCBI Taxonomy" id="469799"/>
    <lineage>
        <taxon>Bacteria</taxon>
        <taxon>Bacillati</taxon>
        <taxon>Actinomycetota</taxon>
        <taxon>Actinomycetes</taxon>
        <taxon>Micrococcales</taxon>
        <taxon>Micrococcaceae</taxon>
        <taxon>Nesterenkonia</taxon>
    </lineage>
</organism>
<name>A0ABU1FT79_9MICC</name>
<dbReference type="InterPro" id="IPR019933">
    <property type="entry name" value="DivIVA_domain"/>
</dbReference>
<dbReference type="Proteomes" id="UP001260872">
    <property type="component" value="Unassembled WGS sequence"/>
</dbReference>
<evidence type="ECO:0000313" key="2">
    <source>
        <dbReference type="EMBL" id="MDR5711854.1"/>
    </source>
</evidence>
<keyword evidence="1" id="KW-0175">Coiled coil</keyword>